<dbReference type="InterPro" id="IPR029058">
    <property type="entry name" value="AB_hydrolase_fold"/>
</dbReference>
<keyword evidence="1" id="KW-0812">Transmembrane</keyword>
<evidence type="ECO:0000313" key="3">
    <source>
        <dbReference type="Proteomes" id="UP001500279"/>
    </source>
</evidence>
<evidence type="ECO:0008006" key="4">
    <source>
        <dbReference type="Google" id="ProtNLM"/>
    </source>
</evidence>
<dbReference type="RefSeq" id="WP_141286437.1">
    <property type="nucleotide sequence ID" value="NZ_BAAAEW010000033.1"/>
</dbReference>
<name>A0ABN1KBZ5_9BURK</name>
<protein>
    <recommendedName>
        <fullName evidence="4">Alpha/beta hydrolase</fullName>
    </recommendedName>
</protein>
<keyword evidence="1" id="KW-1133">Transmembrane helix</keyword>
<keyword evidence="1" id="KW-0472">Membrane</keyword>
<dbReference type="EMBL" id="BAAAEW010000033">
    <property type="protein sequence ID" value="GAA0761696.1"/>
    <property type="molecule type" value="Genomic_DNA"/>
</dbReference>
<keyword evidence="3" id="KW-1185">Reference proteome</keyword>
<proteinExistence type="predicted"/>
<reference evidence="2 3" key="1">
    <citation type="journal article" date="2019" name="Int. J. Syst. Evol. Microbiol.">
        <title>The Global Catalogue of Microorganisms (GCM) 10K type strain sequencing project: providing services to taxonomists for standard genome sequencing and annotation.</title>
        <authorList>
            <consortium name="The Broad Institute Genomics Platform"/>
            <consortium name="The Broad Institute Genome Sequencing Center for Infectious Disease"/>
            <person name="Wu L."/>
            <person name="Ma J."/>
        </authorList>
    </citation>
    <scope>NUCLEOTIDE SEQUENCE [LARGE SCALE GENOMIC DNA]</scope>
    <source>
        <strain evidence="2 3">JCM 15503</strain>
    </source>
</reference>
<dbReference type="Proteomes" id="UP001500279">
    <property type="component" value="Unassembled WGS sequence"/>
</dbReference>
<dbReference type="SUPFAM" id="SSF53474">
    <property type="entry name" value="alpha/beta-Hydrolases"/>
    <property type="match status" value="1"/>
</dbReference>
<feature type="transmembrane region" description="Helical" evidence="1">
    <location>
        <begin position="12"/>
        <end position="29"/>
    </location>
</feature>
<gene>
    <name evidence="2" type="ORF">GCM10009107_45340</name>
</gene>
<comment type="caution">
    <text evidence="2">The sequence shown here is derived from an EMBL/GenBank/DDBJ whole genome shotgun (WGS) entry which is preliminary data.</text>
</comment>
<evidence type="ECO:0000256" key="1">
    <source>
        <dbReference type="SAM" id="Phobius"/>
    </source>
</evidence>
<sequence>MNISNRKGAKRLAWVALAVLLGLVCLQFFNHRAVSGKLCGEAMRCADDNHWSRLGLQADIPKLPAALQASAVQASVHTGLLRRACNGGWTAAFGARIELDAIAVGKLVSTQGACVDVGRSELHASVAGAQLTLDSCRVLLSPLRLDWDGSLRVSLAGQPAPDAAAACAALLPPGGLSALAQTLGDLKLSATAEYGLPFSKADSLAGLSVQKVLSTMATTQELRLASGSGTGQLSLKTRPAADAAQASPELTLTAGVEGALRALLPGELGALMASGHPLQVRWNLGHESGVSVNGRAVARKAVQVRPAGLVTLGDECSTPVPEAGRSLFFVQANDQGEALAPPQMQAVFDAVAQANAGAGALVALFVHGWQHSADKADSYVCDYADLTSGVRAMEQAAARASGRAPRQVIGVFFGWPGAPYDSEVANVVTTFWNRLQAADKLGGAQAVLPQLIAGLAQRVDSAPRDQRADRRSAFVVAGHSMGARAVFSAIRGSLLQTSAGAQLPPRPDLVLLINPAFSAELYRAVHDQQAQCAPASMPVLLFSSETDGVTREVYPAGQAMSYAPDAPQTAPFLEHIYTAANFPAFVTHRLRMEVLQGETPEAHGPQTILRGFQRAPARSDELYADNPVTVFRQPSTGFPAPSDAWYRMQLEPVDPKASTCQASGSKVIEVDRRIVPDHGTIFTPPFMEYVVRALNHGTAGLQHKAAP</sequence>
<organism evidence="2 3">
    <name type="scientific">Ideonella azotifigens</name>
    <dbReference type="NCBI Taxonomy" id="513160"/>
    <lineage>
        <taxon>Bacteria</taxon>
        <taxon>Pseudomonadati</taxon>
        <taxon>Pseudomonadota</taxon>
        <taxon>Betaproteobacteria</taxon>
        <taxon>Burkholderiales</taxon>
        <taxon>Sphaerotilaceae</taxon>
        <taxon>Ideonella</taxon>
    </lineage>
</organism>
<evidence type="ECO:0000313" key="2">
    <source>
        <dbReference type="EMBL" id="GAA0761696.1"/>
    </source>
</evidence>
<accession>A0ABN1KBZ5</accession>